<dbReference type="NCBIfam" id="TIGR00293">
    <property type="entry name" value="prefoldin subunit alpha"/>
    <property type="match status" value="1"/>
</dbReference>
<dbReference type="CDD" id="cd23157">
    <property type="entry name" value="Prefoldin_5"/>
    <property type="match status" value="1"/>
</dbReference>
<dbReference type="SUPFAM" id="SSF46579">
    <property type="entry name" value="Prefoldin"/>
    <property type="match status" value="1"/>
</dbReference>
<dbReference type="InterPro" id="IPR009053">
    <property type="entry name" value="Prefoldin"/>
</dbReference>
<dbReference type="GO" id="GO:0051082">
    <property type="term" value="F:unfolded protein binding"/>
    <property type="evidence" value="ECO:0007669"/>
    <property type="project" value="InterPro"/>
</dbReference>
<evidence type="ECO:0000313" key="4">
    <source>
        <dbReference type="EMBL" id="KAG1546896.1"/>
    </source>
</evidence>
<dbReference type="InterPro" id="IPR011599">
    <property type="entry name" value="PFD_alpha_archaea"/>
</dbReference>
<dbReference type="EMBL" id="JAANIT010000521">
    <property type="protein sequence ID" value="KAG1546896.1"/>
    <property type="molecule type" value="Genomic_DNA"/>
</dbReference>
<accession>A0A9P7BTI4</accession>
<keyword evidence="2" id="KW-0175">Coiled coil</keyword>
<protein>
    <recommendedName>
        <fullName evidence="6">Prefoldin subunit 5</fullName>
    </recommendedName>
</protein>
<dbReference type="EMBL" id="JAANQT010000526">
    <property type="protein sequence ID" value="KAG1310289.1"/>
    <property type="molecule type" value="Genomic_DNA"/>
</dbReference>
<evidence type="ECO:0008006" key="6">
    <source>
        <dbReference type="Google" id="ProtNLM"/>
    </source>
</evidence>
<dbReference type="GO" id="GO:1990115">
    <property type="term" value="P:RNA polymerase III assembly"/>
    <property type="evidence" value="ECO:0007669"/>
    <property type="project" value="TreeGrafter"/>
</dbReference>
<evidence type="ECO:0000313" key="5">
    <source>
        <dbReference type="Proteomes" id="UP000716291"/>
    </source>
</evidence>
<dbReference type="GO" id="GO:1990114">
    <property type="term" value="P:RNA polymerase II core complex assembly"/>
    <property type="evidence" value="ECO:0007669"/>
    <property type="project" value="TreeGrafter"/>
</dbReference>
<evidence type="ECO:0000256" key="1">
    <source>
        <dbReference type="ARBA" id="ARBA00010048"/>
    </source>
</evidence>
<dbReference type="GO" id="GO:1990113">
    <property type="term" value="P:RNA polymerase I assembly"/>
    <property type="evidence" value="ECO:0007669"/>
    <property type="project" value="TreeGrafter"/>
</dbReference>
<sequence length="132" mass="14941">MAQQVNITDLDLPSLQQVKSQLEEELNHLTQSYSKLKAVQGRFTDCAESVNSLKQEKSEGKLSNVSKVIVDIGTGYFVEKSVNDATSFYKDKVEFVKNNLVTLEKTITDKQSTLRAIVNVMQDKLQEQQQKK</sequence>
<dbReference type="Proteomes" id="UP000717996">
    <property type="component" value="Unassembled WGS sequence"/>
</dbReference>
<dbReference type="Proteomes" id="UP000716291">
    <property type="component" value="Unassembled WGS sequence"/>
</dbReference>
<dbReference type="GO" id="GO:0006457">
    <property type="term" value="P:protein folding"/>
    <property type="evidence" value="ECO:0007669"/>
    <property type="project" value="InterPro"/>
</dbReference>
<dbReference type="Gene3D" id="1.10.287.370">
    <property type="match status" value="1"/>
</dbReference>
<dbReference type="InterPro" id="IPR004127">
    <property type="entry name" value="Prefoldin_subunit_alpha"/>
</dbReference>
<dbReference type="GO" id="GO:0005737">
    <property type="term" value="C:cytoplasm"/>
    <property type="evidence" value="ECO:0007669"/>
    <property type="project" value="TreeGrafter"/>
</dbReference>
<keyword evidence="5" id="KW-1185">Reference proteome</keyword>
<organism evidence="3 5">
    <name type="scientific">Rhizopus oryzae</name>
    <name type="common">Mucormycosis agent</name>
    <name type="synonym">Rhizopus arrhizus var. delemar</name>
    <dbReference type="NCBI Taxonomy" id="64495"/>
    <lineage>
        <taxon>Eukaryota</taxon>
        <taxon>Fungi</taxon>
        <taxon>Fungi incertae sedis</taxon>
        <taxon>Mucoromycota</taxon>
        <taxon>Mucoromycotina</taxon>
        <taxon>Mucoromycetes</taxon>
        <taxon>Mucorales</taxon>
        <taxon>Mucorineae</taxon>
        <taxon>Rhizopodaceae</taxon>
        <taxon>Rhizopus</taxon>
    </lineage>
</organism>
<dbReference type="GO" id="GO:0016272">
    <property type="term" value="C:prefoldin complex"/>
    <property type="evidence" value="ECO:0007669"/>
    <property type="project" value="InterPro"/>
</dbReference>
<evidence type="ECO:0000256" key="2">
    <source>
        <dbReference type="SAM" id="Coils"/>
    </source>
</evidence>
<evidence type="ECO:0000313" key="3">
    <source>
        <dbReference type="EMBL" id="KAG1310289.1"/>
    </source>
</evidence>
<proteinExistence type="inferred from homology"/>
<dbReference type="PANTHER" id="PTHR12674">
    <property type="entry name" value="PREFOLDIN SUBUNIT 5"/>
    <property type="match status" value="1"/>
</dbReference>
<comment type="similarity">
    <text evidence="1">Belongs to the prefoldin subunit alpha family.</text>
</comment>
<dbReference type="OrthoDB" id="10267474at2759"/>
<dbReference type="OMA" id="QAKFKAC"/>
<reference evidence="3" key="1">
    <citation type="journal article" date="2020" name="Microb. Genom.">
        <title>Genetic diversity of clinical and environmental Mucorales isolates obtained from an investigation of mucormycosis cases among solid organ transplant recipients.</title>
        <authorList>
            <person name="Nguyen M.H."/>
            <person name="Kaul D."/>
            <person name="Muto C."/>
            <person name="Cheng S.J."/>
            <person name="Richter R.A."/>
            <person name="Bruno V.M."/>
            <person name="Liu G."/>
            <person name="Beyhan S."/>
            <person name="Sundermann A.J."/>
            <person name="Mounaud S."/>
            <person name="Pasculle A.W."/>
            <person name="Nierman W.C."/>
            <person name="Driscoll E."/>
            <person name="Cumbie R."/>
            <person name="Clancy C.J."/>
            <person name="Dupont C.L."/>
        </authorList>
    </citation>
    <scope>NUCLEOTIDE SEQUENCE</scope>
    <source>
        <strain evidence="3">GL11</strain>
        <strain evidence="4">GL16</strain>
    </source>
</reference>
<dbReference type="PANTHER" id="PTHR12674:SF2">
    <property type="entry name" value="PREFOLDIN SUBUNIT 5"/>
    <property type="match status" value="1"/>
</dbReference>
<gene>
    <name evidence="4" type="ORF">G6F51_004600</name>
    <name evidence="3" type="ORF">G6F64_004665</name>
</gene>
<dbReference type="Pfam" id="PF02996">
    <property type="entry name" value="Prefoldin"/>
    <property type="match status" value="1"/>
</dbReference>
<dbReference type="AlphaFoldDB" id="A0A9P7BTI4"/>
<name>A0A9P7BTI4_RHIOR</name>
<comment type="caution">
    <text evidence="3">The sequence shown here is derived from an EMBL/GenBank/DDBJ whole genome shotgun (WGS) entry which is preliminary data.</text>
</comment>
<feature type="coiled-coil region" evidence="2">
    <location>
        <begin position="12"/>
        <end position="39"/>
    </location>
</feature>